<evidence type="ECO:0000256" key="11">
    <source>
        <dbReference type="HAMAP-Rule" id="MF_00129"/>
    </source>
</evidence>
<dbReference type="InterPro" id="IPR020595">
    <property type="entry name" value="MnmG-rel_CS"/>
</dbReference>
<keyword evidence="14" id="KW-1185">Reference proteome</keyword>
<proteinExistence type="inferred from homology"/>
<dbReference type="Proteomes" id="UP001589585">
    <property type="component" value="Unassembled WGS sequence"/>
</dbReference>
<dbReference type="Pfam" id="PF13932">
    <property type="entry name" value="SAM_GIDA_C"/>
    <property type="match status" value="1"/>
</dbReference>
<dbReference type="Gene3D" id="1.10.10.1800">
    <property type="entry name" value="tRNA uridine 5-carboxymethylaminomethyl modification enzyme MnmG/GidA"/>
    <property type="match status" value="1"/>
</dbReference>
<dbReference type="InterPro" id="IPR036188">
    <property type="entry name" value="FAD/NAD-bd_sf"/>
</dbReference>
<evidence type="ECO:0000256" key="7">
    <source>
        <dbReference type="ARBA" id="ARBA00022827"/>
    </source>
</evidence>
<comment type="similarity">
    <text evidence="3 11">Belongs to the MnmG family.</text>
</comment>
<keyword evidence="7 11" id="KW-0274">FAD</keyword>
<gene>
    <name evidence="11 13" type="primary">mnmG</name>
    <name evidence="11" type="synonym">gidA</name>
    <name evidence="13" type="ORF">ACFFU9_08570</name>
</gene>
<comment type="cofactor">
    <cofactor evidence="1 11">
        <name>FAD</name>
        <dbReference type="ChEBI" id="CHEBI:57692"/>
    </cofactor>
</comment>
<comment type="subunit">
    <text evidence="9 11">Homodimer. Heterotetramer of two MnmE and two MnmG subunits.</text>
</comment>
<dbReference type="InterPro" id="IPR026904">
    <property type="entry name" value="MnmG_C"/>
</dbReference>
<protein>
    <recommendedName>
        <fullName evidence="4 11">tRNA uridine 5-carboxymethylaminomethyl modification enzyme MnmG</fullName>
    </recommendedName>
    <alternativeName>
        <fullName evidence="10 11">Glucose-inhibited division protein A</fullName>
    </alternativeName>
</protein>
<feature type="binding site" evidence="11">
    <location>
        <begin position="272"/>
        <end position="286"/>
    </location>
    <ligand>
        <name>NAD(+)</name>
        <dbReference type="ChEBI" id="CHEBI:57540"/>
    </ligand>
</feature>
<dbReference type="PANTHER" id="PTHR11806:SF0">
    <property type="entry name" value="PROTEIN MTO1 HOMOLOG, MITOCHONDRIAL"/>
    <property type="match status" value="1"/>
</dbReference>
<comment type="caution">
    <text evidence="13">The sequence shown here is derived from an EMBL/GenBank/DDBJ whole genome shotgun (WGS) entry which is preliminary data.</text>
</comment>
<evidence type="ECO:0000256" key="5">
    <source>
        <dbReference type="ARBA" id="ARBA00022630"/>
    </source>
</evidence>
<evidence type="ECO:0000256" key="3">
    <source>
        <dbReference type="ARBA" id="ARBA00007653"/>
    </source>
</evidence>
<name>A0ABV5FBF6_9FLAO</name>
<evidence type="ECO:0000256" key="10">
    <source>
        <dbReference type="ARBA" id="ARBA00031800"/>
    </source>
</evidence>
<reference evidence="13 14" key="1">
    <citation type="submission" date="2024-09" db="EMBL/GenBank/DDBJ databases">
        <authorList>
            <person name="Sun Q."/>
            <person name="Mori K."/>
        </authorList>
    </citation>
    <scope>NUCLEOTIDE SEQUENCE [LARGE SCALE GENOMIC DNA]</scope>
    <source>
        <strain evidence="13 14">CECT 8622</strain>
    </source>
</reference>
<dbReference type="SMART" id="SM01228">
    <property type="entry name" value="GIDA_assoc_3"/>
    <property type="match status" value="1"/>
</dbReference>
<evidence type="ECO:0000256" key="8">
    <source>
        <dbReference type="ARBA" id="ARBA00023027"/>
    </source>
</evidence>
<dbReference type="InterPro" id="IPR002218">
    <property type="entry name" value="MnmG-rel"/>
</dbReference>
<keyword evidence="8 11" id="KW-0520">NAD</keyword>
<feature type="binding site" evidence="11">
    <location>
        <begin position="12"/>
        <end position="17"/>
    </location>
    <ligand>
        <name>FAD</name>
        <dbReference type="ChEBI" id="CHEBI:57692"/>
    </ligand>
</feature>
<dbReference type="PROSITE" id="PS01281">
    <property type="entry name" value="GIDA_2"/>
    <property type="match status" value="1"/>
</dbReference>
<dbReference type="HAMAP" id="MF_00129">
    <property type="entry name" value="MnmG_GidA"/>
    <property type="match status" value="1"/>
</dbReference>
<comment type="function">
    <text evidence="2 11">NAD-binding protein involved in the addition of a carboxymethylaminomethyl (cmnm) group at the wobble position (U34) of certain tRNAs, forming tRNA-cmnm(5)s(2)U34.</text>
</comment>
<dbReference type="NCBIfam" id="TIGR00136">
    <property type="entry name" value="mnmG_gidA"/>
    <property type="match status" value="1"/>
</dbReference>
<dbReference type="InterPro" id="IPR049312">
    <property type="entry name" value="GIDA_C_N"/>
</dbReference>
<evidence type="ECO:0000256" key="6">
    <source>
        <dbReference type="ARBA" id="ARBA00022694"/>
    </source>
</evidence>
<comment type="caution">
    <text evidence="11">Lacks conserved residue(s) required for the propagation of feature annotation.</text>
</comment>
<evidence type="ECO:0000256" key="9">
    <source>
        <dbReference type="ARBA" id="ARBA00025948"/>
    </source>
</evidence>
<evidence type="ECO:0000256" key="1">
    <source>
        <dbReference type="ARBA" id="ARBA00001974"/>
    </source>
</evidence>
<dbReference type="Pfam" id="PF21680">
    <property type="entry name" value="GIDA_C_1st"/>
    <property type="match status" value="1"/>
</dbReference>
<accession>A0ABV5FBF6</accession>
<dbReference type="EMBL" id="JBHMFC010000033">
    <property type="protein sequence ID" value="MFB9056793.1"/>
    <property type="molecule type" value="Genomic_DNA"/>
</dbReference>
<dbReference type="PROSITE" id="PS01280">
    <property type="entry name" value="GIDA_1"/>
    <property type="match status" value="1"/>
</dbReference>
<dbReference type="SUPFAM" id="SSF51905">
    <property type="entry name" value="FAD/NAD(P)-binding domain"/>
    <property type="match status" value="1"/>
</dbReference>
<dbReference type="InterPro" id="IPR040131">
    <property type="entry name" value="MnmG_N"/>
</dbReference>
<dbReference type="InterPro" id="IPR004416">
    <property type="entry name" value="MnmG"/>
</dbReference>
<dbReference type="Pfam" id="PF01134">
    <property type="entry name" value="GIDA"/>
    <property type="match status" value="1"/>
</dbReference>
<dbReference type="Gene3D" id="3.50.50.60">
    <property type="entry name" value="FAD/NAD(P)-binding domain"/>
    <property type="match status" value="2"/>
</dbReference>
<dbReference type="InterPro" id="IPR047001">
    <property type="entry name" value="MnmG_C_subdom"/>
</dbReference>
<feature type="domain" description="tRNA uridine 5-carboxymethylaminomethyl modification enzyme C-terminal subdomain" evidence="12">
    <location>
        <begin position="548"/>
        <end position="619"/>
    </location>
</feature>
<evidence type="ECO:0000256" key="2">
    <source>
        <dbReference type="ARBA" id="ARBA00003717"/>
    </source>
</evidence>
<evidence type="ECO:0000256" key="4">
    <source>
        <dbReference type="ARBA" id="ARBA00020461"/>
    </source>
</evidence>
<keyword evidence="6 11" id="KW-0819">tRNA processing</keyword>
<evidence type="ECO:0000313" key="13">
    <source>
        <dbReference type="EMBL" id="MFB9056793.1"/>
    </source>
</evidence>
<dbReference type="Gene3D" id="1.10.150.570">
    <property type="entry name" value="GidA associated domain, C-terminal subdomain"/>
    <property type="match status" value="1"/>
</dbReference>
<sequence length="623" mass="69838">MFNEVYDVIVVGAGHAGGEAAAAAANMGAKTLLVTMNLQNIAQMSCNPAMGGIAKGQIVREIDALGGYSGIVSDTSAIQFKMLNKSKGPAMWSPRVQSDRMRFAEDWRLLLEQTDNLDFYQDMVSGLLIENHKAVGVKTSLGIEIKAKSVVLTNGTFLNGLIHIGVKNFGGGRAGERAATGITEQLVSLGFESGRMKTGTPPRVDGRSLDYSKMVEQPGDEKPEKFSYLDVTKPLEKQRSCYMSYTSEVVHDLLREGFDRSPMFNGRIKSLGPRYCPSIEDKINRFADKDRHQLFVEPEGWNTCEVYVNGFSTSLPEDIQFKALRSVVGFENVKFFRPGYAIEYDYFPPTQLRHTLETKLVEGLYFAGQINGTTGYEEAASQGMMAGINAVLKIREKDPFILKRDEAYIGVLVDDLITKGTEEPYRMFTSRAEYRTLLRQDNADLRLTPKSFDIGLASEKRLKRMEEKHGAAKRFVKFFEETSVKPEEANPVLGSKNSALVKQSDKMFKIFSRPNITIEDVRKFDAVARYIQENDLDSEVIEQTEIQVKYSGYIAKEKNNADKLTRLEYVKIPENFDYSQIKSMSFEAREKLKKIQPTTVSQASRISGVSPNDVSVLLVYMGR</sequence>
<dbReference type="RefSeq" id="WP_379860990.1">
    <property type="nucleotide sequence ID" value="NZ_JBHMFC010000033.1"/>
</dbReference>
<dbReference type="PANTHER" id="PTHR11806">
    <property type="entry name" value="GLUCOSE INHIBITED DIVISION PROTEIN A"/>
    <property type="match status" value="1"/>
</dbReference>
<organism evidence="13 14">
    <name type="scientific">Mariniflexile ostreae</name>
    <dbReference type="NCBI Taxonomy" id="1520892"/>
    <lineage>
        <taxon>Bacteria</taxon>
        <taxon>Pseudomonadati</taxon>
        <taxon>Bacteroidota</taxon>
        <taxon>Flavobacteriia</taxon>
        <taxon>Flavobacteriales</taxon>
        <taxon>Flavobacteriaceae</taxon>
        <taxon>Mariniflexile</taxon>
    </lineage>
</organism>
<keyword evidence="11" id="KW-0963">Cytoplasm</keyword>
<comment type="subcellular location">
    <subcellularLocation>
        <location evidence="11">Cytoplasm</location>
    </subcellularLocation>
</comment>
<keyword evidence="5 11" id="KW-0285">Flavoprotein</keyword>
<evidence type="ECO:0000313" key="14">
    <source>
        <dbReference type="Proteomes" id="UP001589585"/>
    </source>
</evidence>
<evidence type="ECO:0000259" key="12">
    <source>
        <dbReference type="SMART" id="SM01228"/>
    </source>
</evidence>
<dbReference type="InterPro" id="IPR044920">
    <property type="entry name" value="MnmG_C_subdom_sf"/>
</dbReference>